<evidence type="ECO:0000259" key="8">
    <source>
        <dbReference type="Pfam" id="PF00482"/>
    </source>
</evidence>
<feature type="transmembrane region" description="Helical" evidence="7">
    <location>
        <begin position="154"/>
        <end position="171"/>
    </location>
</feature>
<evidence type="ECO:0000256" key="6">
    <source>
        <dbReference type="ARBA" id="ARBA00023136"/>
    </source>
</evidence>
<evidence type="ECO:0000313" key="10">
    <source>
        <dbReference type="Proteomes" id="UP000018895"/>
    </source>
</evidence>
<gene>
    <name evidence="9" type="ORF">JCM9152_4215</name>
</gene>
<feature type="domain" description="Type II secretion system protein GspF" evidence="8">
    <location>
        <begin position="10"/>
        <end position="129"/>
    </location>
</feature>
<dbReference type="InterPro" id="IPR018076">
    <property type="entry name" value="T2SS_GspF_dom"/>
</dbReference>
<dbReference type="PANTHER" id="PTHR30012">
    <property type="entry name" value="GENERAL SECRETION PATHWAY PROTEIN"/>
    <property type="match status" value="1"/>
</dbReference>
<comment type="similarity">
    <text evidence="2">Belongs to the GSP F family.</text>
</comment>
<keyword evidence="5 7" id="KW-1133">Transmembrane helix</keyword>
<protein>
    <submittedName>
        <fullName evidence="9">Late competence protein</fullName>
    </submittedName>
</protein>
<organism evidence="9 10">
    <name type="scientific">Halalkalibacter hemicellulosilyticusJCM 9152</name>
    <dbReference type="NCBI Taxonomy" id="1236971"/>
    <lineage>
        <taxon>Bacteria</taxon>
        <taxon>Bacillati</taxon>
        <taxon>Bacillota</taxon>
        <taxon>Bacilli</taxon>
        <taxon>Bacillales</taxon>
        <taxon>Bacillaceae</taxon>
        <taxon>Halalkalibacter</taxon>
    </lineage>
</organism>
<accession>W4QKL7</accession>
<comment type="caution">
    <text evidence="9">The sequence shown here is derived from an EMBL/GenBank/DDBJ whole genome shotgun (WGS) entry which is preliminary data.</text>
</comment>
<evidence type="ECO:0000256" key="4">
    <source>
        <dbReference type="ARBA" id="ARBA00022692"/>
    </source>
</evidence>
<comment type="subcellular location">
    <subcellularLocation>
        <location evidence="1">Cell membrane</location>
        <topology evidence="1">Multi-pass membrane protein</topology>
    </subcellularLocation>
</comment>
<evidence type="ECO:0000256" key="5">
    <source>
        <dbReference type="ARBA" id="ARBA00022989"/>
    </source>
</evidence>
<dbReference type="PANTHER" id="PTHR30012:SF0">
    <property type="entry name" value="TYPE II SECRETION SYSTEM PROTEIN F-RELATED"/>
    <property type="match status" value="1"/>
</dbReference>
<dbReference type="EMBL" id="BAUU01000045">
    <property type="protein sequence ID" value="GAE32670.1"/>
    <property type="molecule type" value="Genomic_DNA"/>
</dbReference>
<evidence type="ECO:0000256" key="1">
    <source>
        <dbReference type="ARBA" id="ARBA00004651"/>
    </source>
</evidence>
<dbReference type="Pfam" id="PF00482">
    <property type="entry name" value="T2SSF"/>
    <property type="match status" value="1"/>
</dbReference>
<keyword evidence="3" id="KW-1003">Cell membrane</keyword>
<evidence type="ECO:0000256" key="7">
    <source>
        <dbReference type="SAM" id="Phobius"/>
    </source>
</evidence>
<proteinExistence type="inferred from homology"/>
<dbReference type="Gene3D" id="1.20.81.30">
    <property type="entry name" value="Type II secretion system (T2SS), domain F"/>
    <property type="match status" value="1"/>
</dbReference>
<evidence type="ECO:0000313" key="9">
    <source>
        <dbReference type="EMBL" id="GAE32670.1"/>
    </source>
</evidence>
<dbReference type="InterPro" id="IPR003004">
    <property type="entry name" value="GspF/PilC"/>
</dbReference>
<keyword evidence="6 7" id="KW-0472">Membrane</keyword>
<keyword evidence="4 7" id="KW-0812">Transmembrane</keyword>
<evidence type="ECO:0000256" key="3">
    <source>
        <dbReference type="ARBA" id="ARBA00022475"/>
    </source>
</evidence>
<dbReference type="STRING" id="1236971.JCM9152_4215"/>
<dbReference type="AlphaFoldDB" id="W4QKL7"/>
<dbReference type="InterPro" id="IPR042094">
    <property type="entry name" value="T2SS_GspF_sf"/>
</dbReference>
<feature type="transmembrane region" description="Helical" evidence="7">
    <location>
        <begin position="105"/>
        <end position="127"/>
    </location>
</feature>
<dbReference type="Proteomes" id="UP000018895">
    <property type="component" value="Unassembled WGS sequence"/>
</dbReference>
<name>W4QKL7_9BACI</name>
<keyword evidence="10" id="KW-1185">Reference proteome</keyword>
<sequence length="172" mass="20029">MINAEMIDHLDRIGSLLEVGYPLDISLSFVTQYASDKWVERMKEVMYSLQEGYSVHESFDVEGVPRSIILFLYFYEKQGDLPKGFIEASRYLRQQLKWKNQVIKLVSYPIFLLLFSGMLMSMMYLFVLPNFSEMISTTSSSDFVFTFVELLKKAPLILLMCCVCVILLFYSI</sequence>
<dbReference type="GO" id="GO:0005886">
    <property type="term" value="C:plasma membrane"/>
    <property type="evidence" value="ECO:0007669"/>
    <property type="project" value="UniProtKB-SubCell"/>
</dbReference>
<reference evidence="9" key="1">
    <citation type="journal article" date="2014" name="Genome Announc.">
        <title>Draft Genome Sequences of Three Alkaliphilic Bacillus Strains, Bacillus wakoensis JCM 9140T, Bacillus akibai JCM 9157T, and Bacillus hemicellulosilyticus JCM 9152T.</title>
        <authorList>
            <person name="Yuki M."/>
            <person name="Oshima K."/>
            <person name="Suda W."/>
            <person name="Oshida Y."/>
            <person name="Kitamura K."/>
            <person name="Iida T."/>
            <person name="Hattori M."/>
            <person name="Ohkuma M."/>
        </authorList>
    </citation>
    <scope>NUCLEOTIDE SEQUENCE [LARGE SCALE GENOMIC DNA]</scope>
    <source>
        <strain evidence="9">JCM 9152</strain>
    </source>
</reference>
<evidence type="ECO:0000256" key="2">
    <source>
        <dbReference type="ARBA" id="ARBA00005745"/>
    </source>
</evidence>